<dbReference type="PANTHER" id="PTHR11439">
    <property type="entry name" value="GAG-POL-RELATED RETROTRANSPOSON"/>
    <property type="match status" value="1"/>
</dbReference>
<dbReference type="AlphaFoldDB" id="A5C9L6"/>
<reference evidence="2" key="1">
    <citation type="journal article" date="2007" name="PLoS ONE">
        <title>The first genome sequence of an elite grapevine cultivar (Pinot noir Vitis vinifera L.): coping with a highly heterozygous genome.</title>
        <authorList>
            <person name="Velasco R."/>
            <person name="Zharkikh A."/>
            <person name="Troggio M."/>
            <person name="Cartwright D.A."/>
            <person name="Cestaro A."/>
            <person name="Pruss D."/>
            <person name="Pindo M."/>
            <person name="FitzGerald L.M."/>
            <person name="Vezzulli S."/>
            <person name="Reid J."/>
            <person name="Malacarne G."/>
            <person name="Iliev D."/>
            <person name="Coppola G."/>
            <person name="Wardell B."/>
            <person name="Micheletti D."/>
            <person name="Macalma T."/>
            <person name="Facci M."/>
            <person name="Mitchell J.T."/>
            <person name="Perazzolli M."/>
            <person name="Eldredge G."/>
            <person name="Gatto P."/>
            <person name="Oyzerski R."/>
            <person name="Moretto M."/>
            <person name="Gutin N."/>
            <person name="Stefanini M."/>
            <person name="Chen Y."/>
            <person name="Segala C."/>
            <person name="Davenport C."/>
            <person name="Dematte L."/>
            <person name="Mraz A."/>
            <person name="Battilana J."/>
            <person name="Stormo K."/>
            <person name="Costa F."/>
            <person name="Tao Q."/>
            <person name="Si-Ammour A."/>
            <person name="Harkins T."/>
            <person name="Lackey A."/>
            <person name="Perbost C."/>
            <person name="Taillon B."/>
            <person name="Stella A."/>
            <person name="Solovyev V."/>
            <person name="Fawcett J.A."/>
            <person name="Sterck L."/>
            <person name="Vandepoele K."/>
            <person name="Grando S.M."/>
            <person name="Toppo S."/>
            <person name="Moser C."/>
            <person name="Lanchbury J."/>
            <person name="Bogden R."/>
            <person name="Skolnick M."/>
            <person name="Sgaramella V."/>
            <person name="Bhatnagar S.K."/>
            <person name="Fontana P."/>
            <person name="Gutin A."/>
            <person name="Van de Peer Y."/>
            <person name="Salamini F."/>
            <person name="Viola R."/>
        </authorList>
    </citation>
    <scope>NUCLEOTIDE SEQUENCE</scope>
</reference>
<dbReference type="InterPro" id="IPR043502">
    <property type="entry name" value="DNA/RNA_pol_sf"/>
</dbReference>
<sequence length="563" mass="64374">MTLKRICSFWVGVLASNRETIVYSRRAKSKSNETLTSKALKELEPVIVPTPRESGSNPNQVMDDLPIALKKQPRSLKYKADGTVERYKPRLVAKGFTQTYDIDYTETFAPLAKLNTIRVLLSLGANLDWPLHQFDIKNSFLNGELEEEVFMTLPPGFCKEEEETRVCKLKKSLYGLKQSPKAWFDRFAKVIKNQEYQQGQSDHTMFFTQSNDGRMTILIVYVDDIILTGDNTGKVERLKKVLATKFEVKDLGQIRYFLGMEVARSRKGISISQRKYVLDLLTETDMLGCKPNNTPIKARKMTKSDGKPVDRERYQRLVGRLIYLSHTRPNIAFVVSLVSRYMHSPKESHLEAMYKILKYLKGSPRKGLFFEKGDSKKKLLEELHIIVELPIKLYCDNKAAISISHNPIQHDKTKHIEVDRHFIKEKIEKGTICMTYIPTRGKLPDIFTKRTKVQNMEIGVSGMPPPTWWIAATSCLAAWRLLYKGAAARFPPFHLQQLGYYHLIYCLYGTVGPWVKAPNRHGVGPALGYESQKTRGMTCPWVMSQNSHYYIDQVSCGALISGV</sequence>
<dbReference type="CDD" id="cd09272">
    <property type="entry name" value="RNase_HI_RT_Ty1"/>
    <property type="match status" value="1"/>
</dbReference>
<feature type="domain" description="Reverse transcriptase Ty1/copia-type" evidence="1">
    <location>
        <begin position="79"/>
        <end position="297"/>
    </location>
</feature>
<gene>
    <name evidence="2" type="ORF">VITISV_028271</name>
</gene>
<dbReference type="SUPFAM" id="SSF56672">
    <property type="entry name" value="DNA/RNA polymerases"/>
    <property type="match status" value="1"/>
</dbReference>
<organism evidence="2">
    <name type="scientific">Vitis vinifera</name>
    <name type="common">Grape</name>
    <dbReference type="NCBI Taxonomy" id="29760"/>
    <lineage>
        <taxon>Eukaryota</taxon>
        <taxon>Viridiplantae</taxon>
        <taxon>Streptophyta</taxon>
        <taxon>Embryophyta</taxon>
        <taxon>Tracheophyta</taxon>
        <taxon>Spermatophyta</taxon>
        <taxon>Magnoliopsida</taxon>
        <taxon>eudicotyledons</taxon>
        <taxon>Gunneridae</taxon>
        <taxon>Pentapetalae</taxon>
        <taxon>rosids</taxon>
        <taxon>Vitales</taxon>
        <taxon>Vitaceae</taxon>
        <taxon>Viteae</taxon>
        <taxon>Vitis</taxon>
    </lineage>
</organism>
<dbReference type="InterPro" id="IPR013103">
    <property type="entry name" value="RVT_2"/>
</dbReference>
<proteinExistence type="predicted"/>
<accession>A5C9L6</accession>
<dbReference type="EMBL" id="AM487107">
    <property type="protein sequence ID" value="CAN73196.1"/>
    <property type="molecule type" value="Genomic_DNA"/>
</dbReference>
<evidence type="ECO:0000313" key="2">
    <source>
        <dbReference type="EMBL" id="CAN73196.1"/>
    </source>
</evidence>
<dbReference type="Pfam" id="PF07727">
    <property type="entry name" value="RVT_2"/>
    <property type="match status" value="1"/>
</dbReference>
<name>A5C9L6_VITVI</name>
<dbReference type="PANTHER" id="PTHR11439:SF440">
    <property type="entry name" value="INTEGRASE CATALYTIC DOMAIN-CONTAINING PROTEIN"/>
    <property type="match status" value="1"/>
</dbReference>
<dbReference type="ExpressionAtlas" id="A5C9L6">
    <property type="expression patterns" value="baseline"/>
</dbReference>
<evidence type="ECO:0000259" key="1">
    <source>
        <dbReference type="Pfam" id="PF07727"/>
    </source>
</evidence>
<protein>
    <recommendedName>
        <fullName evidence="1">Reverse transcriptase Ty1/copia-type domain-containing protein</fullName>
    </recommendedName>
</protein>